<sequence>MPPHVNTIVTFGMYTADSSGLEPLRLCSPVLCSVDMPAVCPWALTQLSSLCDGVTLAFMCCGAGDIGVGSSLLS</sequence>
<dbReference type="Proteomes" id="UP000727407">
    <property type="component" value="Unassembled WGS sequence"/>
</dbReference>
<gene>
    <name evidence="1" type="ORF">DAT39_005403</name>
</gene>
<comment type="caution">
    <text evidence="1">The sequence shown here is derived from an EMBL/GenBank/DDBJ whole genome shotgun (WGS) entry which is preliminary data.</text>
</comment>
<protein>
    <submittedName>
        <fullName evidence="1">Uncharacterized protein</fullName>
    </submittedName>
</protein>
<name>A0A8J4U5A4_CLAMG</name>
<proteinExistence type="predicted"/>
<reference evidence="1" key="1">
    <citation type="submission" date="2020-07" db="EMBL/GenBank/DDBJ databases">
        <title>Clarias magur genome sequencing, assembly and annotation.</title>
        <authorList>
            <person name="Kushwaha B."/>
            <person name="Kumar R."/>
            <person name="Das P."/>
            <person name="Joshi C.G."/>
            <person name="Kumar D."/>
            <person name="Nagpure N.S."/>
            <person name="Pandey M."/>
            <person name="Agarwal S."/>
            <person name="Srivastava S."/>
            <person name="Singh M."/>
            <person name="Sahoo L."/>
            <person name="Jayasankar P."/>
            <person name="Meher P.K."/>
            <person name="Koringa P.G."/>
            <person name="Iquebal M.A."/>
            <person name="Das S.P."/>
            <person name="Bit A."/>
            <person name="Patnaik S."/>
            <person name="Patel N."/>
            <person name="Shah T.M."/>
            <person name="Hinsu A."/>
            <person name="Jena J.K."/>
        </authorList>
    </citation>
    <scope>NUCLEOTIDE SEQUENCE</scope>
    <source>
        <strain evidence="1">CIFAMagur01</strain>
        <tissue evidence="1">Testis</tissue>
    </source>
</reference>
<dbReference type="EMBL" id="QNUK01000051">
    <property type="protein sequence ID" value="KAF5904849.1"/>
    <property type="molecule type" value="Genomic_DNA"/>
</dbReference>
<organism evidence="1 2">
    <name type="scientific">Clarias magur</name>
    <name type="common">Asian catfish</name>
    <name type="synonym">Macropteronotus magur</name>
    <dbReference type="NCBI Taxonomy" id="1594786"/>
    <lineage>
        <taxon>Eukaryota</taxon>
        <taxon>Metazoa</taxon>
        <taxon>Chordata</taxon>
        <taxon>Craniata</taxon>
        <taxon>Vertebrata</taxon>
        <taxon>Euteleostomi</taxon>
        <taxon>Actinopterygii</taxon>
        <taxon>Neopterygii</taxon>
        <taxon>Teleostei</taxon>
        <taxon>Ostariophysi</taxon>
        <taxon>Siluriformes</taxon>
        <taxon>Clariidae</taxon>
        <taxon>Clarias</taxon>
    </lineage>
</organism>
<evidence type="ECO:0000313" key="2">
    <source>
        <dbReference type="Proteomes" id="UP000727407"/>
    </source>
</evidence>
<keyword evidence="2" id="KW-1185">Reference proteome</keyword>
<dbReference type="AlphaFoldDB" id="A0A8J4U5A4"/>
<accession>A0A8J4U5A4</accession>
<evidence type="ECO:0000313" key="1">
    <source>
        <dbReference type="EMBL" id="KAF5904849.1"/>
    </source>
</evidence>